<feature type="signal peptide" evidence="1">
    <location>
        <begin position="1"/>
        <end position="20"/>
    </location>
</feature>
<reference evidence="2 3" key="1">
    <citation type="submission" date="2018-04" db="EMBL/GenBank/DDBJ databases">
        <title>Pedobacter chongqingensis sp. nov., isolated from a rottenly hemp rope.</title>
        <authorList>
            <person name="Cai Y."/>
        </authorList>
    </citation>
    <scope>NUCLEOTIDE SEQUENCE [LARGE SCALE GENOMIC DNA]</scope>
    <source>
        <strain evidence="2 3">FJ4-8</strain>
    </source>
</reference>
<protein>
    <submittedName>
        <fullName evidence="2">Uncharacterized protein</fullName>
    </submittedName>
</protein>
<keyword evidence="1" id="KW-0732">Signal</keyword>
<accession>A0A2U2PIT0</accession>
<evidence type="ECO:0000313" key="3">
    <source>
        <dbReference type="Proteomes" id="UP000245647"/>
    </source>
</evidence>
<organism evidence="2 3">
    <name type="scientific">Pararcticibacter amylolyticus</name>
    <dbReference type="NCBI Taxonomy" id="2173175"/>
    <lineage>
        <taxon>Bacteria</taxon>
        <taxon>Pseudomonadati</taxon>
        <taxon>Bacteroidota</taxon>
        <taxon>Sphingobacteriia</taxon>
        <taxon>Sphingobacteriales</taxon>
        <taxon>Sphingobacteriaceae</taxon>
        <taxon>Pararcticibacter</taxon>
    </lineage>
</organism>
<comment type="caution">
    <text evidence="2">The sequence shown here is derived from an EMBL/GenBank/DDBJ whole genome shotgun (WGS) entry which is preliminary data.</text>
</comment>
<evidence type="ECO:0000313" key="2">
    <source>
        <dbReference type="EMBL" id="PWG81313.1"/>
    </source>
</evidence>
<dbReference type="EMBL" id="QEAS01000005">
    <property type="protein sequence ID" value="PWG81313.1"/>
    <property type="molecule type" value="Genomic_DNA"/>
</dbReference>
<name>A0A2U2PIT0_9SPHI</name>
<dbReference type="RefSeq" id="WP_109415255.1">
    <property type="nucleotide sequence ID" value="NZ_QEAS01000005.1"/>
</dbReference>
<dbReference type="Proteomes" id="UP000245647">
    <property type="component" value="Unassembled WGS sequence"/>
</dbReference>
<keyword evidence="3" id="KW-1185">Reference proteome</keyword>
<gene>
    <name evidence="2" type="ORF">DDR33_08050</name>
</gene>
<feature type="chain" id="PRO_5015420566" evidence="1">
    <location>
        <begin position="21"/>
        <end position="111"/>
    </location>
</feature>
<sequence length="111" mass="12127">MKKLLIIILVIFSASANSFAYNYSDGVTASGPTDVTKTININGAAEISFFCYWYQGWGSCTILNNQTSQLIDSFTTTNQAQYSSVHAGIFYTVTLHYIAYGNVTGGAGLRW</sequence>
<dbReference type="AlphaFoldDB" id="A0A2U2PIT0"/>
<proteinExistence type="predicted"/>
<evidence type="ECO:0000256" key="1">
    <source>
        <dbReference type="SAM" id="SignalP"/>
    </source>
</evidence>